<comment type="pathway">
    <text evidence="2">Carotenoid biosynthesis.</text>
</comment>
<keyword evidence="12" id="KW-1185">Reference proteome</keyword>
<evidence type="ECO:0000256" key="9">
    <source>
        <dbReference type="SAM" id="Phobius"/>
    </source>
</evidence>
<dbReference type="RefSeq" id="WP_081978859.1">
    <property type="nucleotide sequence ID" value="NZ_AXCY01000084.1"/>
</dbReference>
<keyword evidence="11" id="KW-0808">Transferase</keyword>
<dbReference type="Proteomes" id="UP000029839">
    <property type="component" value="Unassembled WGS sequence"/>
</dbReference>
<dbReference type="GO" id="GO:0016872">
    <property type="term" value="F:intramolecular lyase activity"/>
    <property type="evidence" value="ECO:0007669"/>
    <property type="project" value="InterPro"/>
</dbReference>
<evidence type="ECO:0000256" key="3">
    <source>
        <dbReference type="ARBA" id="ARBA00022692"/>
    </source>
</evidence>
<organism evidence="11 12">
    <name type="scientific">Cellulomonas carbonis T26</name>
    <dbReference type="NCBI Taxonomy" id="947969"/>
    <lineage>
        <taxon>Bacteria</taxon>
        <taxon>Bacillati</taxon>
        <taxon>Actinomycetota</taxon>
        <taxon>Actinomycetes</taxon>
        <taxon>Micrococcales</taxon>
        <taxon>Cellulomonadaceae</taxon>
        <taxon>Cellulomonas</taxon>
    </lineage>
</organism>
<keyword evidence="6 9" id="KW-0472">Membrane</keyword>
<sequence>MTYALLNVPFLLGAVAVLAVARRRTGRPAWGPLAVTAAVMLALTAVFDNVMIRVGLVAYDDAQRLGPQVGVAPVEDFAYTVLAVLLLPALWVLLGRRRRAADDDAAGSAGAAARMRHPRGAGGGSMGPDDGRSGR</sequence>
<keyword evidence="7" id="KW-0413">Isomerase</keyword>
<dbReference type="EMBL" id="AXCY01000084">
    <property type="protein sequence ID" value="KGM09648.1"/>
    <property type="molecule type" value="Genomic_DNA"/>
</dbReference>
<feature type="transmembrane region" description="Helical" evidence="9">
    <location>
        <begin position="77"/>
        <end position="94"/>
    </location>
</feature>
<dbReference type="Pfam" id="PF18916">
    <property type="entry name" value="Lycopene_cyc"/>
    <property type="match status" value="1"/>
</dbReference>
<evidence type="ECO:0000313" key="11">
    <source>
        <dbReference type="EMBL" id="KGM09648.1"/>
    </source>
</evidence>
<reference evidence="11 12" key="2">
    <citation type="journal article" date="2015" name="Stand. Genomic Sci.">
        <title>Draft genome sequence of Cellulomonas carbonis T26(T) and comparative analysis of six Cellulomonas genomes.</title>
        <authorList>
            <person name="Zhuang W."/>
            <person name="Zhang S."/>
            <person name="Xia X."/>
            <person name="Wang G."/>
        </authorList>
    </citation>
    <scope>NUCLEOTIDE SEQUENCE [LARGE SCALE GENOMIC DNA]</scope>
    <source>
        <strain evidence="11 12">T26</strain>
    </source>
</reference>
<protein>
    <submittedName>
        <fullName evidence="11">Lycopene e-cyclase isoprenoid transferase B</fullName>
    </submittedName>
</protein>
<dbReference type="OrthoDB" id="4411839at2"/>
<evidence type="ECO:0000256" key="4">
    <source>
        <dbReference type="ARBA" id="ARBA00022746"/>
    </source>
</evidence>
<feature type="transmembrane region" description="Helical" evidence="9">
    <location>
        <begin position="33"/>
        <end position="57"/>
    </location>
</feature>
<dbReference type="NCBIfam" id="TIGR03462">
    <property type="entry name" value="CarR_dom_SF"/>
    <property type="match status" value="1"/>
</dbReference>
<dbReference type="GO" id="GO:0016740">
    <property type="term" value="F:transferase activity"/>
    <property type="evidence" value="ECO:0007669"/>
    <property type="project" value="UniProtKB-KW"/>
</dbReference>
<evidence type="ECO:0000256" key="2">
    <source>
        <dbReference type="ARBA" id="ARBA00004829"/>
    </source>
</evidence>
<comment type="subcellular location">
    <subcellularLocation>
        <location evidence="1">Membrane</location>
        <topology evidence="1">Multi-pass membrane protein</topology>
    </subcellularLocation>
</comment>
<keyword evidence="4" id="KW-0125">Carotenoid biosynthesis</keyword>
<gene>
    <name evidence="11" type="ORF">N868_01130</name>
</gene>
<feature type="region of interest" description="Disordered" evidence="8">
    <location>
        <begin position="106"/>
        <end position="135"/>
    </location>
</feature>
<dbReference type="AlphaFoldDB" id="A0A0A0BMB7"/>
<name>A0A0A0BMB7_9CELL</name>
<evidence type="ECO:0000256" key="5">
    <source>
        <dbReference type="ARBA" id="ARBA00022989"/>
    </source>
</evidence>
<evidence type="ECO:0000256" key="7">
    <source>
        <dbReference type="ARBA" id="ARBA00023235"/>
    </source>
</evidence>
<comment type="caution">
    <text evidence="11">The sequence shown here is derived from an EMBL/GenBank/DDBJ whole genome shotgun (WGS) entry which is preliminary data.</text>
</comment>
<keyword evidence="3 9" id="KW-0812">Transmembrane</keyword>
<evidence type="ECO:0000256" key="8">
    <source>
        <dbReference type="SAM" id="MobiDB-lite"/>
    </source>
</evidence>
<proteinExistence type="predicted"/>
<feature type="transmembrane region" description="Helical" evidence="9">
    <location>
        <begin position="6"/>
        <end position="21"/>
    </location>
</feature>
<dbReference type="GO" id="GO:0016117">
    <property type="term" value="P:carotenoid biosynthetic process"/>
    <property type="evidence" value="ECO:0007669"/>
    <property type="project" value="UniProtKB-KW"/>
</dbReference>
<evidence type="ECO:0000256" key="1">
    <source>
        <dbReference type="ARBA" id="ARBA00004141"/>
    </source>
</evidence>
<dbReference type="GO" id="GO:0016020">
    <property type="term" value="C:membrane"/>
    <property type="evidence" value="ECO:0007669"/>
    <property type="project" value="UniProtKB-SubCell"/>
</dbReference>
<accession>A0A0A0BMB7</accession>
<evidence type="ECO:0000259" key="10">
    <source>
        <dbReference type="Pfam" id="PF18916"/>
    </source>
</evidence>
<feature type="domain" description="Lycopene cyclase" evidence="10">
    <location>
        <begin position="3"/>
        <end position="89"/>
    </location>
</feature>
<evidence type="ECO:0000256" key="6">
    <source>
        <dbReference type="ARBA" id="ARBA00023136"/>
    </source>
</evidence>
<evidence type="ECO:0000313" key="12">
    <source>
        <dbReference type="Proteomes" id="UP000029839"/>
    </source>
</evidence>
<dbReference type="GO" id="GO:0045436">
    <property type="term" value="F:lycopene beta cyclase activity"/>
    <property type="evidence" value="ECO:0007669"/>
    <property type="project" value="UniProtKB-ARBA"/>
</dbReference>
<reference evidence="11 12" key="1">
    <citation type="submission" date="2013-08" db="EMBL/GenBank/DDBJ databases">
        <title>Genome sequencing of Cellulomonas carbonis T26.</title>
        <authorList>
            <person name="Chen F."/>
            <person name="Li Y."/>
            <person name="Wang G."/>
        </authorList>
    </citation>
    <scope>NUCLEOTIDE SEQUENCE [LARGE SCALE GENOMIC DNA]</scope>
    <source>
        <strain evidence="11 12">T26</strain>
    </source>
</reference>
<keyword evidence="5 9" id="KW-1133">Transmembrane helix</keyword>
<dbReference type="InterPro" id="IPR017825">
    <property type="entry name" value="Lycopene_cyclase_dom"/>
</dbReference>